<protein>
    <submittedName>
        <fullName evidence="2">Uncharacterized protein</fullName>
    </submittedName>
</protein>
<dbReference type="STRING" id="642780.SAMN04488570_1623"/>
<keyword evidence="3" id="KW-1185">Reference proteome</keyword>
<organism evidence="2 3">
    <name type="scientific">Nocardioides scoriae</name>
    <dbReference type="NCBI Taxonomy" id="642780"/>
    <lineage>
        <taxon>Bacteria</taxon>
        <taxon>Bacillati</taxon>
        <taxon>Actinomycetota</taxon>
        <taxon>Actinomycetes</taxon>
        <taxon>Propionibacteriales</taxon>
        <taxon>Nocardioidaceae</taxon>
        <taxon>Nocardioides</taxon>
    </lineage>
</organism>
<evidence type="ECO:0000313" key="3">
    <source>
        <dbReference type="Proteomes" id="UP000198859"/>
    </source>
</evidence>
<keyword evidence="1" id="KW-0472">Membrane</keyword>
<feature type="transmembrane region" description="Helical" evidence="1">
    <location>
        <begin position="25"/>
        <end position="43"/>
    </location>
</feature>
<accession>A0A1H1R8P7</accession>
<feature type="transmembrane region" description="Helical" evidence="1">
    <location>
        <begin position="55"/>
        <end position="76"/>
    </location>
</feature>
<evidence type="ECO:0000313" key="2">
    <source>
        <dbReference type="EMBL" id="SDS32164.1"/>
    </source>
</evidence>
<keyword evidence="1" id="KW-1133">Transmembrane helix</keyword>
<sequence>MGLVALAGAVCAAMAVALGRRGDGVVALVAAIATTASSAAVVADDHALGPFLEVPVLLGSVLVLVLAAGAWGVWAIGVERAAALGN</sequence>
<name>A0A1H1R8P7_9ACTN</name>
<evidence type="ECO:0000256" key="1">
    <source>
        <dbReference type="SAM" id="Phobius"/>
    </source>
</evidence>
<dbReference type="Proteomes" id="UP000198859">
    <property type="component" value="Chromosome I"/>
</dbReference>
<gene>
    <name evidence="2" type="ORF">SAMN04488570_1623</name>
</gene>
<proteinExistence type="predicted"/>
<dbReference type="EMBL" id="LT629757">
    <property type="protein sequence ID" value="SDS32164.1"/>
    <property type="molecule type" value="Genomic_DNA"/>
</dbReference>
<keyword evidence="1" id="KW-0812">Transmembrane</keyword>
<reference evidence="3" key="1">
    <citation type="submission" date="2016-10" db="EMBL/GenBank/DDBJ databases">
        <authorList>
            <person name="Varghese N."/>
            <person name="Submissions S."/>
        </authorList>
    </citation>
    <scope>NUCLEOTIDE SEQUENCE [LARGE SCALE GENOMIC DNA]</scope>
    <source>
        <strain evidence="3">DSM 22127</strain>
    </source>
</reference>
<dbReference type="AlphaFoldDB" id="A0A1H1R8P7"/>